<keyword evidence="2" id="KW-0503">Monooxygenase</keyword>
<comment type="caution">
    <text evidence="2">The sequence shown here is derived from an EMBL/GenBank/DDBJ whole genome shotgun (WGS) entry which is preliminary data.</text>
</comment>
<dbReference type="Pfam" id="PF13738">
    <property type="entry name" value="Pyr_redox_3"/>
    <property type="match status" value="1"/>
</dbReference>
<dbReference type="InterPro" id="IPR050982">
    <property type="entry name" value="Auxin_biosynth/cation_transpt"/>
</dbReference>
<dbReference type="GO" id="GO:0004497">
    <property type="term" value="F:monooxygenase activity"/>
    <property type="evidence" value="ECO:0007669"/>
    <property type="project" value="UniProtKB-KW"/>
</dbReference>
<keyword evidence="1" id="KW-0560">Oxidoreductase</keyword>
<evidence type="ECO:0000256" key="1">
    <source>
        <dbReference type="ARBA" id="ARBA00023002"/>
    </source>
</evidence>
<evidence type="ECO:0000313" key="2">
    <source>
        <dbReference type="EMBL" id="NDL56182.1"/>
    </source>
</evidence>
<dbReference type="EMBL" id="WLZY01000001">
    <property type="protein sequence ID" value="NDL56182.1"/>
    <property type="molecule type" value="Genomic_DNA"/>
</dbReference>
<dbReference type="PANTHER" id="PTHR43539:SF78">
    <property type="entry name" value="FLAVIN-CONTAINING MONOOXYGENASE"/>
    <property type="match status" value="1"/>
</dbReference>
<dbReference type="PANTHER" id="PTHR43539">
    <property type="entry name" value="FLAVIN-BINDING MONOOXYGENASE-LIKE PROTEIN (AFU_ORTHOLOGUE AFUA_4G09220)"/>
    <property type="match status" value="1"/>
</dbReference>
<dbReference type="SUPFAM" id="SSF51905">
    <property type="entry name" value="FAD/NAD(P)-binding domain"/>
    <property type="match status" value="2"/>
</dbReference>
<organism evidence="2 3">
    <name type="scientific">Phytoactinopolyspora mesophila</name>
    <dbReference type="NCBI Taxonomy" id="2650750"/>
    <lineage>
        <taxon>Bacteria</taxon>
        <taxon>Bacillati</taxon>
        <taxon>Actinomycetota</taxon>
        <taxon>Actinomycetes</taxon>
        <taxon>Jiangellales</taxon>
        <taxon>Jiangellaceae</taxon>
        <taxon>Phytoactinopolyspora</taxon>
    </lineage>
</organism>
<dbReference type="PRINTS" id="PR00411">
    <property type="entry name" value="PNDRDTASEI"/>
</dbReference>
<sequence>MKTIDTVVIGAGQAGLATSRYLTAEGRDHVVLDRGRVAESWRSARWDSLRLLTPNWMTRLPGWSYAGSEPDGFMTAAELTGYLSCYATSFGAPVLEHTPVTDVSPMAHGYRVTTLRGSWFARNVVLASGPARTVPTLSRRLPSDLHQLHTSKYRRPAQLPDGGVLVVGASASGAQIASELRRAGRRVVLAVGSHTSLPRRYRGMDIMWWLEQSGVLGRTIAEMPDPRAARTQPSLQLRGGTSGEDLNLAALADLGVEMTGRLIAADGSTVYFADDLAPTIAAAEARTRRTLDIIDRYAESAGLAAEVLPAVPERVLNVHEGPRKLAPRAAGITTVVWATGFRHSYPWLRVPVFDREGHVLQYRGITAAPGLYVVGERFLHRRDSSFIDGVRYDARTITDHIRMSSRAQRATRRAETVLEGAHV</sequence>
<protein>
    <submittedName>
        <fullName evidence="2">SidA/IucD/PvdA family monooxygenase</fullName>
    </submittedName>
</protein>
<accession>A0A7K3LZS5</accession>
<dbReference type="AlphaFoldDB" id="A0A7K3LZS5"/>
<dbReference type="Proteomes" id="UP000460435">
    <property type="component" value="Unassembled WGS sequence"/>
</dbReference>
<keyword evidence="3" id="KW-1185">Reference proteome</keyword>
<dbReference type="Gene3D" id="3.50.50.60">
    <property type="entry name" value="FAD/NAD(P)-binding domain"/>
    <property type="match status" value="1"/>
</dbReference>
<gene>
    <name evidence="2" type="ORF">F7O44_03735</name>
</gene>
<dbReference type="GO" id="GO:0050660">
    <property type="term" value="F:flavin adenine dinucleotide binding"/>
    <property type="evidence" value="ECO:0007669"/>
    <property type="project" value="TreeGrafter"/>
</dbReference>
<proteinExistence type="predicted"/>
<dbReference type="InterPro" id="IPR036188">
    <property type="entry name" value="FAD/NAD-bd_sf"/>
</dbReference>
<name>A0A7K3LZS5_9ACTN</name>
<evidence type="ECO:0000313" key="3">
    <source>
        <dbReference type="Proteomes" id="UP000460435"/>
    </source>
</evidence>
<dbReference type="RefSeq" id="WP_162448805.1">
    <property type="nucleotide sequence ID" value="NZ_WLZY01000001.1"/>
</dbReference>
<reference evidence="2 3" key="1">
    <citation type="submission" date="2019-11" db="EMBL/GenBank/DDBJ databases">
        <authorList>
            <person name="Li X.-J."/>
            <person name="Feng X.-M."/>
        </authorList>
    </citation>
    <scope>NUCLEOTIDE SEQUENCE [LARGE SCALE GENOMIC DNA]</scope>
    <source>
        <strain evidence="2 3">XMNu-373</strain>
    </source>
</reference>